<dbReference type="OrthoDB" id="1792985at2"/>
<dbReference type="PANTHER" id="PTHR37533:SF2">
    <property type="entry name" value="FLAGELLAR HOOK-LENGTH CONTROL PROTEIN"/>
    <property type="match status" value="1"/>
</dbReference>
<reference evidence="3 4" key="1">
    <citation type="submission" date="2015-05" db="EMBL/GenBank/DDBJ databases">
        <title>Photobacterium galathea sp. nov.</title>
        <authorList>
            <person name="Machado H."/>
            <person name="Gram L."/>
        </authorList>
    </citation>
    <scope>NUCLEOTIDE SEQUENCE [LARGE SCALE GENOMIC DNA]</scope>
    <source>
        <strain evidence="3 4">DSM 25995</strain>
    </source>
</reference>
<feature type="compositionally biased region" description="Basic and acidic residues" evidence="1">
    <location>
        <begin position="86"/>
        <end position="104"/>
    </location>
</feature>
<feature type="compositionally biased region" description="Polar residues" evidence="1">
    <location>
        <begin position="179"/>
        <end position="189"/>
    </location>
</feature>
<feature type="compositionally biased region" description="Basic and acidic residues" evidence="1">
    <location>
        <begin position="45"/>
        <end position="72"/>
    </location>
</feature>
<feature type="compositionally biased region" description="Polar residues" evidence="1">
    <location>
        <begin position="73"/>
        <end position="84"/>
    </location>
</feature>
<feature type="compositionally biased region" description="Basic and acidic residues" evidence="1">
    <location>
        <begin position="574"/>
        <end position="586"/>
    </location>
</feature>
<protein>
    <recommendedName>
        <fullName evidence="2">Flagellar hook-length control protein-like C-terminal domain-containing protein</fullName>
    </recommendedName>
</protein>
<dbReference type="EMBL" id="LDOV01000005">
    <property type="protein sequence ID" value="KLV02539.1"/>
    <property type="molecule type" value="Genomic_DNA"/>
</dbReference>
<feature type="domain" description="Flagellar hook-length control protein-like C-terminal" evidence="2">
    <location>
        <begin position="469"/>
        <end position="550"/>
    </location>
</feature>
<dbReference type="Pfam" id="PF02120">
    <property type="entry name" value="Flg_hook"/>
    <property type="match status" value="1"/>
</dbReference>
<evidence type="ECO:0000313" key="3">
    <source>
        <dbReference type="EMBL" id="KLV02539.1"/>
    </source>
</evidence>
<evidence type="ECO:0000259" key="2">
    <source>
        <dbReference type="Pfam" id="PF02120"/>
    </source>
</evidence>
<dbReference type="AlphaFoldDB" id="A0A0J1GSV7"/>
<feature type="compositionally biased region" description="Polar residues" evidence="1">
    <location>
        <begin position="154"/>
        <end position="167"/>
    </location>
</feature>
<feature type="region of interest" description="Disordered" evidence="1">
    <location>
        <begin position="541"/>
        <end position="593"/>
    </location>
</feature>
<organism evidence="3 4">
    <name type="scientific">Photobacterium aphoticum</name>
    <dbReference type="NCBI Taxonomy" id="754436"/>
    <lineage>
        <taxon>Bacteria</taxon>
        <taxon>Pseudomonadati</taxon>
        <taxon>Pseudomonadota</taxon>
        <taxon>Gammaproteobacteria</taxon>
        <taxon>Vibrionales</taxon>
        <taxon>Vibrionaceae</taxon>
        <taxon>Photobacterium</taxon>
    </lineage>
</organism>
<proteinExistence type="predicted"/>
<name>A0A0J1GSV7_9GAMM</name>
<sequence length="606" mass="62556">MLSRVFASDPSSAAPTSRSALSPAPRAGSERGDDNFSHTLAGAVDRPRSEPSRPERAVREREERDHPPRHESVSSSRSKTQAAQANRDKAEARHAESRRTEDTRAASSSAASSSAASSCEKTDNQAVAEKKAADDVQNDAEVDQGQAVSDAAATDTQGEATDANQQAMHDGEAFLQEMQRYQRQLSDGTSGEAGSDNGETTLAGKMLPLAADATGKAGQDGELDGQTQGDAQGEASGVWGQIFSSSDVASTDSDVHQAAVAGIQSGTLSNTSSAALTGALPNGTVDGEMPLTDAGKLAAHDALKLASEGRLAMQGGVPVDGALTADAQGPDLNGNTDGSAQSKALNALSGQMLSGQSLSDQSLSDTSLSGIGLTGLAQGEGDAGSAVNADGTVDGLSLLAGTTGHGGSEQDTKALLAALSGDEGIDGVRPTHTASPLQGAQHRLGDPAAANNQPPLLLTRDQGGDELADRLQMMMSKNLKHVDIRLDPPELGRLQIKLSINNDQASVQFTAANAQTRELIEQALPRLRELLSQQGVQLAQSSVQQESSRQFAGQQSQPGQDGQGNGSHNGNDGRGSDHLGEQHHGDVLSPQDFWLSQAKDGVDYYA</sequence>
<dbReference type="RefSeq" id="WP_047872796.1">
    <property type="nucleotide sequence ID" value="NZ_BMYC01000007.1"/>
</dbReference>
<comment type="caution">
    <text evidence="3">The sequence shown here is derived from an EMBL/GenBank/DDBJ whole genome shotgun (WGS) entry which is preliminary data.</text>
</comment>
<dbReference type="CDD" id="cd17470">
    <property type="entry name" value="T3SS_Flik_C"/>
    <property type="match status" value="1"/>
</dbReference>
<evidence type="ECO:0000256" key="1">
    <source>
        <dbReference type="SAM" id="MobiDB-lite"/>
    </source>
</evidence>
<feature type="compositionally biased region" description="Polar residues" evidence="1">
    <location>
        <begin position="541"/>
        <end position="552"/>
    </location>
</feature>
<accession>A0A0J1GSV7</accession>
<dbReference type="PATRIC" id="fig|754436.4.peg.529"/>
<evidence type="ECO:0000313" key="4">
    <source>
        <dbReference type="Proteomes" id="UP000036426"/>
    </source>
</evidence>
<feature type="compositionally biased region" description="Basic and acidic residues" evidence="1">
    <location>
        <begin position="120"/>
        <end position="134"/>
    </location>
</feature>
<dbReference type="InterPro" id="IPR052563">
    <property type="entry name" value="FliK"/>
</dbReference>
<feature type="compositionally biased region" description="Low complexity" evidence="1">
    <location>
        <begin position="105"/>
        <end position="118"/>
    </location>
</feature>
<gene>
    <name evidence="3" type="ORF">ABT58_02515</name>
</gene>
<dbReference type="PANTHER" id="PTHR37533">
    <property type="entry name" value="FLAGELLAR HOOK-LENGTH CONTROL PROTEIN"/>
    <property type="match status" value="1"/>
</dbReference>
<feature type="region of interest" description="Disordered" evidence="1">
    <location>
        <begin position="1"/>
        <end position="234"/>
    </location>
</feature>
<dbReference type="Gene3D" id="3.30.750.140">
    <property type="match status" value="1"/>
</dbReference>
<keyword evidence="4" id="KW-1185">Reference proteome</keyword>
<dbReference type="Proteomes" id="UP000036426">
    <property type="component" value="Unassembled WGS sequence"/>
</dbReference>
<dbReference type="InterPro" id="IPR038610">
    <property type="entry name" value="FliK-like_C_sf"/>
</dbReference>
<feature type="compositionally biased region" description="Polar residues" evidence="1">
    <location>
        <begin position="9"/>
        <end position="20"/>
    </location>
</feature>
<dbReference type="InterPro" id="IPR021136">
    <property type="entry name" value="Flagellar_hook_control-like_C"/>
</dbReference>